<dbReference type="Gene3D" id="1.10.630.10">
    <property type="entry name" value="Cytochrome P450"/>
    <property type="match status" value="1"/>
</dbReference>
<dbReference type="PRINTS" id="PR00385">
    <property type="entry name" value="P450"/>
</dbReference>
<dbReference type="EMBL" id="FN653045">
    <property type="protein sequence ID" value="CBY24358.1"/>
    <property type="molecule type" value="Genomic_DNA"/>
</dbReference>
<dbReference type="PRINTS" id="PR00463">
    <property type="entry name" value="EP450I"/>
</dbReference>
<dbReference type="AlphaFoldDB" id="E4XFL2"/>
<dbReference type="Pfam" id="PF00067">
    <property type="entry name" value="p450"/>
    <property type="match status" value="1"/>
</dbReference>
<dbReference type="InterPro" id="IPR001128">
    <property type="entry name" value="Cyt_P450"/>
</dbReference>
<protein>
    <submittedName>
        <fullName evidence="7">Uncharacterized protein</fullName>
    </submittedName>
</protein>
<evidence type="ECO:0000256" key="2">
    <source>
        <dbReference type="ARBA" id="ARBA00010617"/>
    </source>
</evidence>
<proteinExistence type="inferred from homology"/>
<evidence type="ECO:0000313" key="8">
    <source>
        <dbReference type="Proteomes" id="UP000001307"/>
    </source>
</evidence>
<dbReference type="PANTHER" id="PTHR24300">
    <property type="entry name" value="CYTOCHROME P450 508A4-RELATED"/>
    <property type="match status" value="1"/>
</dbReference>
<evidence type="ECO:0000256" key="6">
    <source>
        <dbReference type="RuleBase" id="RU000461"/>
    </source>
</evidence>
<evidence type="ECO:0000256" key="5">
    <source>
        <dbReference type="PIRSR" id="PIRSR602401-1"/>
    </source>
</evidence>
<feature type="binding site" description="axial binding residue" evidence="5">
    <location>
        <position position="233"/>
    </location>
    <ligand>
        <name>heme</name>
        <dbReference type="ChEBI" id="CHEBI:30413"/>
    </ligand>
    <ligandPart>
        <name>Fe</name>
        <dbReference type="ChEBI" id="CHEBI:18248"/>
    </ligandPart>
</feature>
<dbReference type="PROSITE" id="PS00086">
    <property type="entry name" value="CYTOCHROME_P450"/>
    <property type="match status" value="1"/>
</dbReference>
<keyword evidence="6" id="KW-0560">Oxidoreductase</keyword>
<dbReference type="InterPro" id="IPR050182">
    <property type="entry name" value="Cytochrome_P450_fam2"/>
</dbReference>
<keyword evidence="3 5" id="KW-0479">Metal-binding</keyword>
<evidence type="ECO:0000313" key="7">
    <source>
        <dbReference type="EMBL" id="CBY24358.1"/>
    </source>
</evidence>
<dbReference type="InterPro" id="IPR017972">
    <property type="entry name" value="Cyt_P450_CS"/>
</dbReference>
<dbReference type="Proteomes" id="UP000001307">
    <property type="component" value="Unassembled WGS sequence"/>
</dbReference>
<dbReference type="GO" id="GO:0016705">
    <property type="term" value="F:oxidoreductase activity, acting on paired donors, with incorporation or reduction of molecular oxygen"/>
    <property type="evidence" value="ECO:0007669"/>
    <property type="project" value="InterPro"/>
</dbReference>
<name>E4XFL2_OIKDI</name>
<gene>
    <name evidence="7" type="ORF">GSOID_T00010218001</name>
</gene>
<evidence type="ECO:0000256" key="3">
    <source>
        <dbReference type="ARBA" id="ARBA00022723"/>
    </source>
</evidence>
<reference evidence="7" key="1">
    <citation type="journal article" date="2010" name="Science">
        <title>Plasticity of animal genome architecture unmasked by rapid evolution of a pelagic tunicate.</title>
        <authorList>
            <person name="Denoeud F."/>
            <person name="Henriet S."/>
            <person name="Mungpakdee S."/>
            <person name="Aury J.M."/>
            <person name="Da Silva C."/>
            <person name="Brinkmann H."/>
            <person name="Mikhaleva J."/>
            <person name="Olsen L.C."/>
            <person name="Jubin C."/>
            <person name="Canestro C."/>
            <person name="Bouquet J.M."/>
            <person name="Danks G."/>
            <person name="Poulain J."/>
            <person name="Campsteijn C."/>
            <person name="Adamski M."/>
            <person name="Cross I."/>
            <person name="Yadetie F."/>
            <person name="Muffato M."/>
            <person name="Louis A."/>
            <person name="Butcher S."/>
            <person name="Tsagkogeorga G."/>
            <person name="Konrad A."/>
            <person name="Singh S."/>
            <person name="Jensen M.F."/>
            <person name="Cong E.H."/>
            <person name="Eikeseth-Otteraa H."/>
            <person name="Noel B."/>
            <person name="Anthouard V."/>
            <person name="Porcel B.M."/>
            <person name="Kachouri-Lafond R."/>
            <person name="Nishino A."/>
            <person name="Ugolini M."/>
            <person name="Chourrout P."/>
            <person name="Nishida H."/>
            <person name="Aasland R."/>
            <person name="Huzurbazar S."/>
            <person name="Westhof E."/>
            <person name="Delsuc F."/>
            <person name="Lehrach H."/>
            <person name="Reinhardt R."/>
            <person name="Weissenbach J."/>
            <person name="Roy S.W."/>
            <person name="Artiguenave F."/>
            <person name="Postlethwait J.H."/>
            <person name="Manak J.R."/>
            <person name="Thompson E.M."/>
            <person name="Jaillon O."/>
            <person name="Du Pasquier L."/>
            <person name="Boudinot P."/>
            <person name="Liberles D.A."/>
            <person name="Volff J.N."/>
            <person name="Philippe H."/>
            <person name="Lenhard B."/>
            <person name="Roest Crollius H."/>
            <person name="Wincker P."/>
            <person name="Chourrout D."/>
        </authorList>
    </citation>
    <scope>NUCLEOTIDE SEQUENCE [LARGE SCALE GENOMIC DNA]</scope>
</reference>
<dbReference type="GO" id="GO:0004497">
    <property type="term" value="F:monooxygenase activity"/>
    <property type="evidence" value="ECO:0007669"/>
    <property type="project" value="UniProtKB-KW"/>
</dbReference>
<sequence length="285" mass="32014">MWYQTQQKLTGKNRMREIIEQSSSTVNGILFRNGSGPKGMDPKQAFVNGTVNVVSEFSFGLTFDIDDPSMLQNMMLIAAETEPGLGFDVVAGTVFATYAGASDTLANQLHWFCITLADHPDVQEKIHAELVASLESENEIKKDKCPFTRSVLLEVQRLNPVIDTLIHRSSADSVVDDVLIEKGSTIQGSTYAVLHNPQLFPEPELFKADRFYKEGEFVNDIRVIAFGLGLRNCIGKQIAADQYFIFATNIIRDFRLSRSSKSLQIAKHRFVRMPKCGNVRFIKRE</sequence>
<keyword evidence="6" id="KW-0503">Monooxygenase</keyword>
<dbReference type="SUPFAM" id="SSF48264">
    <property type="entry name" value="Cytochrome P450"/>
    <property type="match status" value="1"/>
</dbReference>
<dbReference type="PANTHER" id="PTHR24300:SF417">
    <property type="entry name" value="CYTOCHROME P450 508B1-RELATED"/>
    <property type="match status" value="1"/>
</dbReference>
<organism evidence="7">
    <name type="scientific">Oikopleura dioica</name>
    <name type="common">Tunicate</name>
    <dbReference type="NCBI Taxonomy" id="34765"/>
    <lineage>
        <taxon>Eukaryota</taxon>
        <taxon>Metazoa</taxon>
        <taxon>Chordata</taxon>
        <taxon>Tunicata</taxon>
        <taxon>Appendicularia</taxon>
        <taxon>Copelata</taxon>
        <taxon>Oikopleuridae</taxon>
        <taxon>Oikopleura</taxon>
    </lineage>
</organism>
<keyword evidence="4 5" id="KW-0408">Iron</keyword>
<dbReference type="GO" id="GO:0005506">
    <property type="term" value="F:iron ion binding"/>
    <property type="evidence" value="ECO:0007669"/>
    <property type="project" value="InterPro"/>
</dbReference>
<keyword evidence="8" id="KW-1185">Reference proteome</keyword>
<dbReference type="InParanoid" id="E4XFL2"/>
<keyword evidence="5 6" id="KW-0349">Heme</keyword>
<dbReference type="GO" id="GO:0020037">
    <property type="term" value="F:heme binding"/>
    <property type="evidence" value="ECO:0007669"/>
    <property type="project" value="InterPro"/>
</dbReference>
<comment type="similarity">
    <text evidence="2 6">Belongs to the cytochrome P450 family.</text>
</comment>
<dbReference type="OrthoDB" id="2789670at2759"/>
<dbReference type="InterPro" id="IPR036396">
    <property type="entry name" value="Cyt_P450_sf"/>
</dbReference>
<evidence type="ECO:0000256" key="1">
    <source>
        <dbReference type="ARBA" id="ARBA00001971"/>
    </source>
</evidence>
<evidence type="ECO:0000256" key="4">
    <source>
        <dbReference type="ARBA" id="ARBA00023004"/>
    </source>
</evidence>
<comment type="cofactor">
    <cofactor evidence="1 5">
        <name>heme</name>
        <dbReference type="ChEBI" id="CHEBI:30413"/>
    </cofactor>
</comment>
<dbReference type="InterPro" id="IPR002401">
    <property type="entry name" value="Cyt_P450_E_grp-I"/>
</dbReference>
<accession>E4XFL2</accession>